<comment type="caution">
    <text evidence="3">The sequence shown here is derived from an EMBL/GenBank/DDBJ whole genome shotgun (WGS) entry which is preliminary data.</text>
</comment>
<dbReference type="InterPro" id="IPR052345">
    <property type="entry name" value="Rad_response_metalloprotease"/>
</dbReference>
<dbReference type="RefSeq" id="WP_101430603.1">
    <property type="nucleotide sequence ID" value="NZ_PCHA01000014.1"/>
</dbReference>
<dbReference type="InterPro" id="IPR010359">
    <property type="entry name" value="IrrE_HExxH"/>
</dbReference>
<evidence type="ECO:0000313" key="3">
    <source>
        <dbReference type="EMBL" id="PKU96174.1"/>
    </source>
</evidence>
<dbReference type="Proteomes" id="UP000233722">
    <property type="component" value="Unassembled WGS sequence"/>
</dbReference>
<dbReference type="PANTHER" id="PTHR43236:SF1">
    <property type="entry name" value="BLL7220 PROTEIN"/>
    <property type="match status" value="1"/>
</dbReference>
<dbReference type="InterPro" id="IPR010982">
    <property type="entry name" value="Lambda_DNA-bd_dom_sf"/>
</dbReference>
<evidence type="ECO:0000256" key="1">
    <source>
        <dbReference type="ARBA" id="ARBA00007227"/>
    </source>
</evidence>
<organism evidence="3 4">
    <name type="scientific">Bifidobacterium pseudolongum subsp. globosum</name>
    <dbReference type="NCBI Taxonomy" id="1690"/>
    <lineage>
        <taxon>Bacteria</taxon>
        <taxon>Bacillati</taxon>
        <taxon>Actinomycetota</taxon>
        <taxon>Actinomycetes</taxon>
        <taxon>Bifidobacteriales</taxon>
        <taxon>Bifidobacteriaceae</taxon>
        <taxon>Bifidobacterium</taxon>
    </lineage>
</organism>
<evidence type="ECO:0000313" key="4">
    <source>
        <dbReference type="Proteomes" id="UP000233722"/>
    </source>
</evidence>
<feature type="domain" description="IrrE N-terminal-like" evidence="2">
    <location>
        <begin position="199"/>
        <end position="275"/>
    </location>
</feature>
<sequence length="369" mass="41055">MTEFNPDRISLALSCLGWTQKELAMRAEIAPARITNLKTGRHPFTEQIAERISFITGFPITFYMMSGEQFPVDQLTFRKQAGMRKIPLNQVVGEFTLLSESVTTLAGMASGITDWNWIDMISPRSTPRLTDVERIAQDVRTCWNVSEHGPIRNMTRSLERGGIITAPLMTPVHDAKGDGITRPGATGAEPIIAYLPGEKTGDRLRFTLAHELGHLILHRHRIPTTRQLAEQEANIFAGALLFPREDALASIRPDTTLDEYAYMKGGWGISIAALIMRSANLGIISAERKRSLNIQRSNRGWRIHEPVHVPVEQPILLKQMVAAAFGDSTDYTHPVVGKESLEGFLGIPFEMMNSWCVNTLTAKVGNDLL</sequence>
<evidence type="ECO:0000259" key="2">
    <source>
        <dbReference type="Pfam" id="PF06114"/>
    </source>
</evidence>
<dbReference type="Gene3D" id="1.10.10.2910">
    <property type="match status" value="1"/>
</dbReference>
<dbReference type="InterPro" id="IPR001387">
    <property type="entry name" value="Cro/C1-type_HTH"/>
</dbReference>
<gene>
    <name evidence="3" type="ORF">CQR45_0296</name>
</gene>
<protein>
    <submittedName>
        <fullName evidence="3">DNA-binding protein</fullName>
    </submittedName>
</protein>
<dbReference type="AlphaFoldDB" id="A0A2N3QVS1"/>
<name>A0A2N3QVS1_9BIFI</name>
<proteinExistence type="inferred from homology"/>
<dbReference type="Gene3D" id="1.10.260.40">
    <property type="entry name" value="lambda repressor-like DNA-binding domains"/>
    <property type="match status" value="1"/>
</dbReference>
<accession>A0A2N3QVS1</accession>
<dbReference type="EMBL" id="PCHA01000014">
    <property type="protein sequence ID" value="PKU96174.1"/>
    <property type="molecule type" value="Genomic_DNA"/>
</dbReference>
<dbReference type="CDD" id="cd00093">
    <property type="entry name" value="HTH_XRE"/>
    <property type="match status" value="1"/>
</dbReference>
<dbReference type="SUPFAM" id="SSF47413">
    <property type="entry name" value="lambda repressor-like DNA-binding domains"/>
    <property type="match status" value="1"/>
</dbReference>
<dbReference type="GO" id="GO:0003677">
    <property type="term" value="F:DNA binding"/>
    <property type="evidence" value="ECO:0007669"/>
    <property type="project" value="UniProtKB-KW"/>
</dbReference>
<comment type="similarity">
    <text evidence="1">Belongs to the short-chain fatty acyl-CoA assimilation regulator (ScfR) family.</text>
</comment>
<dbReference type="PANTHER" id="PTHR43236">
    <property type="entry name" value="ANTITOXIN HIGA1"/>
    <property type="match status" value="1"/>
</dbReference>
<keyword evidence="3" id="KW-0238">DNA-binding</keyword>
<dbReference type="Pfam" id="PF06114">
    <property type="entry name" value="Peptidase_M78"/>
    <property type="match status" value="1"/>
</dbReference>
<reference evidence="3 4" key="1">
    <citation type="submission" date="2017-10" db="EMBL/GenBank/DDBJ databases">
        <title>Bifidobacterium genomics.</title>
        <authorList>
            <person name="Lugli G.A."/>
            <person name="Milani C."/>
            <person name="Mancabelli L."/>
        </authorList>
    </citation>
    <scope>NUCLEOTIDE SEQUENCE [LARGE SCALE GENOMIC DNA]</scope>
    <source>
        <strain evidence="3 4">1747B</strain>
    </source>
</reference>